<proteinExistence type="predicted"/>
<evidence type="ECO:0000313" key="2">
    <source>
        <dbReference type="Proteomes" id="UP000201697"/>
    </source>
</evidence>
<dbReference type="EMBL" id="KT591489">
    <property type="protein sequence ID" value="ALF00308.1"/>
    <property type="molecule type" value="Genomic_DNA"/>
</dbReference>
<dbReference type="Proteomes" id="UP000201697">
    <property type="component" value="Segment"/>
</dbReference>
<sequence length="129" mass="14202">MPPRKRLPGKSPVPPGLMEAGTTLWTSITADRELDAASRVLLVNACRIADRLDQLDTEIDGRLLSYNQRGDEVINPLISEHRQQYTALANILGKMGLGELPKPKSGESKWDELAKKRAERAAKAAEKVS</sequence>
<gene>
    <name evidence="1" type="ORF">SEA_ARCHIE_2</name>
</gene>
<dbReference type="KEGG" id="vg:26632109"/>
<accession>A0A0M5M739</accession>
<dbReference type="GeneID" id="26632109"/>
<evidence type="ECO:0000313" key="1">
    <source>
        <dbReference type="EMBL" id="ALF00308.1"/>
    </source>
</evidence>
<keyword evidence="2" id="KW-1185">Reference proteome</keyword>
<protein>
    <submittedName>
        <fullName evidence="1">Terminase small subunit</fullName>
    </submittedName>
</protein>
<dbReference type="RefSeq" id="YP_009205469.1">
    <property type="nucleotide sequence ID" value="NC_028878.1"/>
</dbReference>
<dbReference type="OrthoDB" id="19322at10239"/>
<reference evidence="1 2" key="1">
    <citation type="submission" date="2015-08" db="EMBL/GenBank/DDBJ databases">
        <authorList>
            <person name="Clarke R.M."/>
            <person name="Taylor B.J."/>
            <person name="Thorniley A.J."/>
            <person name="Dasenko M.A."/>
            <person name="Denver D.R."/>
            <person name="Garcia-Ruiz H."/>
            <person name="Hoyer J.S."/>
            <person name="Jogdeo S."/>
            <person name="Sullivan C.M."/>
            <person name="Peterson M.R."/>
            <person name="Rowley E.R."/>
            <person name="Schnitzler C.E."/>
            <person name="Vining K.J."/>
            <person name="Almabruk K.H."/>
            <person name="Banawas S."/>
            <person name="Beatty C."/>
            <person name="Bullock C.J."/>
            <person name="Cappellazzi J.E."/>
            <person name="Chagani S.E."/>
            <person name="Chatterjee P."/>
            <person name="Cram E.D."/>
            <person name="Elorriaga M.E."/>
            <person name="Esser M."/>
            <person name="Fellows E.J."/>
            <person name="Garcia G.R."/>
            <person name="Gullaba J.M."/>
            <person name="Kinsley M.A."/>
            <person name="Luo F."/>
            <person name="McGinnis M."/>
            <person name="Paquette C.E."/>
            <person name="Reddekopp R.L."/>
            <person name="Rosen K.L."/>
            <person name="Sahlfeld L.M."/>
            <person name="Vondras A.M."/>
            <person name="Wang J.X."/>
            <person name="Weiss E.S."/>
            <person name="Wernick R."/>
            <person name="Abuelizz H.A."/>
            <person name="Amaro Y."/>
            <person name="Archer C.L."/>
            <person name="Basu A."/>
            <person name="Bellinger M.R."/>
            <person name="Johnson S.F."/>
            <person name="Kitchen S.A."/>
            <person name="Li M."/>
            <person name="Morey-Castro K.E."/>
            <person name="Lavalleur H.J."/>
            <person name="Rangel L.J."/>
            <person name="Ree J.F."/>
            <person name="Shay S.D."/>
            <person name="Sheng Y."/>
            <person name="Smyth J.C."/>
            <person name="Stamm E.A."/>
            <person name="Taylor C.R."/>
            <person name="Vining O.B."/>
            <person name="Wanzeck K.M."/>
            <person name="Watson G."/>
            <person name="Bruck A.J."/>
            <person name="Anders K.R."/>
            <person name="Bradley K.W."/>
            <person name="Asai D.J."/>
            <person name="Bowman C.A."/>
            <person name="Russell D.A."/>
            <person name="Pope W.H."/>
            <person name="Jacobs-Sera D."/>
            <person name="Hendrix R.W."/>
            <person name="Hatfull G.F."/>
        </authorList>
    </citation>
    <scope>NUCLEOTIDE SEQUENCE [LARGE SCALE GENOMIC DNA]</scope>
</reference>
<organism evidence="1 2">
    <name type="scientific">Mycobacterium phage Archie</name>
    <dbReference type="NCBI Taxonomy" id="1718599"/>
    <lineage>
        <taxon>Viruses</taxon>
        <taxon>Duplodnaviria</taxon>
        <taxon>Heunggongvirae</taxon>
        <taxon>Uroviricota</taxon>
        <taxon>Caudoviricetes</taxon>
        <taxon>Vilmaviridae</taxon>
        <taxon>Lclasvirinae</taxon>
        <taxon>Faithunavirus</taxon>
        <taxon>Faithunavirus archie</taxon>
    </lineage>
</organism>
<name>A0A0M5M739_9CAUD</name>